<reference evidence="3" key="1">
    <citation type="submission" date="2021-01" db="EMBL/GenBank/DDBJ databases">
        <title>Draft genomes of Rhodovulum sulfidophilum.</title>
        <authorList>
            <person name="Guzman M.S."/>
        </authorList>
    </citation>
    <scope>NUCLEOTIDE SEQUENCE [LARGE SCALE GENOMIC DNA]</scope>
    <source>
        <strain evidence="3">AB19</strain>
    </source>
</reference>
<evidence type="ECO:0000313" key="3">
    <source>
        <dbReference type="Proteomes" id="UP000635853"/>
    </source>
</evidence>
<evidence type="ECO:0000256" key="1">
    <source>
        <dbReference type="SAM" id="MobiDB-lite"/>
    </source>
</evidence>
<evidence type="ECO:0000313" key="2">
    <source>
        <dbReference type="EMBL" id="MBL3579869.1"/>
    </source>
</evidence>
<feature type="region of interest" description="Disordered" evidence="1">
    <location>
        <begin position="71"/>
        <end position="214"/>
    </location>
</feature>
<feature type="compositionally biased region" description="Low complexity" evidence="1">
    <location>
        <begin position="80"/>
        <end position="96"/>
    </location>
</feature>
<accession>A0ABS1RL63</accession>
<dbReference type="EMBL" id="JAESIL010000091">
    <property type="protein sequence ID" value="MBL3579869.1"/>
    <property type="molecule type" value="Genomic_DNA"/>
</dbReference>
<sequence length="214" mass="21143">MTFTSPAFSAANPFLAATVMFDQQMRLYQAATDMMLRANPWLAMMMRTSGFDPLTADSGLSAADSVDEMPLDAGVASETAPAAMAGPAATAKLAPARPAPEPAPEPAPQPAEAATVTAFAPAAPEAAPKRSPAPSETKPEAAPAPAAAASGPKSAAKSAPKSGGAPADKPASRPASAAPRTARSARPATPGRARRKPSAPPAPPSGGDAPEGGS</sequence>
<keyword evidence="3" id="KW-1185">Reference proteome</keyword>
<gene>
    <name evidence="2" type="ORF">JMJ92_17180</name>
</gene>
<proteinExistence type="predicted"/>
<feature type="compositionally biased region" description="Pro residues" evidence="1">
    <location>
        <begin position="97"/>
        <end position="109"/>
    </location>
</feature>
<organism evidence="2 3">
    <name type="scientific">Rhodovulum visakhapatnamense</name>
    <dbReference type="NCBI Taxonomy" id="364297"/>
    <lineage>
        <taxon>Bacteria</taxon>
        <taxon>Pseudomonadati</taxon>
        <taxon>Pseudomonadota</taxon>
        <taxon>Alphaproteobacteria</taxon>
        <taxon>Rhodobacterales</taxon>
        <taxon>Paracoccaceae</taxon>
        <taxon>Rhodovulum</taxon>
    </lineage>
</organism>
<protein>
    <submittedName>
        <fullName evidence="2">Uncharacterized protein</fullName>
    </submittedName>
</protein>
<dbReference type="RefSeq" id="WP_075785545.1">
    <property type="nucleotide sequence ID" value="NZ_JAESIL010000091.1"/>
</dbReference>
<dbReference type="Proteomes" id="UP000635853">
    <property type="component" value="Unassembled WGS sequence"/>
</dbReference>
<feature type="compositionally biased region" description="Low complexity" evidence="1">
    <location>
        <begin position="110"/>
        <end position="191"/>
    </location>
</feature>
<name>A0ABS1RL63_9RHOB</name>
<comment type="caution">
    <text evidence="2">The sequence shown here is derived from an EMBL/GenBank/DDBJ whole genome shotgun (WGS) entry which is preliminary data.</text>
</comment>